<dbReference type="Proteomes" id="UP000034881">
    <property type="component" value="Unassembled WGS sequence"/>
</dbReference>
<organism evidence="2 3">
    <name type="scientific">Candidatus Daviesbacteria bacterium GW2011_GWC2_40_12</name>
    <dbReference type="NCBI Taxonomy" id="1618431"/>
    <lineage>
        <taxon>Bacteria</taxon>
        <taxon>Candidatus Daviesiibacteriota</taxon>
    </lineage>
</organism>
<reference evidence="2 3" key="1">
    <citation type="journal article" date="2015" name="Nature">
        <title>rRNA introns, odd ribosomes, and small enigmatic genomes across a large radiation of phyla.</title>
        <authorList>
            <person name="Brown C.T."/>
            <person name="Hug L.A."/>
            <person name="Thomas B.C."/>
            <person name="Sharon I."/>
            <person name="Castelle C.J."/>
            <person name="Singh A."/>
            <person name="Wilkins M.J."/>
            <person name="Williams K.H."/>
            <person name="Banfield J.F."/>
        </authorList>
    </citation>
    <scope>NUCLEOTIDE SEQUENCE [LARGE SCALE GENOMIC DNA]</scope>
</reference>
<name>A0A0G0QRK1_9BACT</name>
<dbReference type="EMBL" id="LBYB01000001">
    <property type="protein sequence ID" value="KKR42768.1"/>
    <property type="molecule type" value="Genomic_DNA"/>
</dbReference>
<evidence type="ECO:0000256" key="1">
    <source>
        <dbReference type="SAM" id="SignalP"/>
    </source>
</evidence>
<accession>A0A0G0QRK1</accession>
<feature type="chain" id="PRO_5002534091" evidence="1">
    <location>
        <begin position="31"/>
        <end position="250"/>
    </location>
</feature>
<comment type="caution">
    <text evidence="2">The sequence shown here is derived from an EMBL/GenBank/DDBJ whole genome shotgun (WGS) entry which is preliminary data.</text>
</comment>
<feature type="signal peptide" evidence="1">
    <location>
        <begin position="1"/>
        <end position="30"/>
    </location>
</feature>
<sequence length="250" mass="26394">MTIITKAKATILPAVAGVAVLAGLVTAVSAQSVNPQETLDALTAQMQTKAEQAVKGGQTVKGPREGEVAFTGNVAAELETLRQQGSKAKSETLARPASERSAAVAKIRAFAGNPGLNPEYLSTAKSSYSNITIAEYYSAGQDYFEVNTKTNEIVQFGPAPVAKGQPVKVYNTEAKFTPEQLEAKAREFIAQNAPDANLSNLKASTGEKGGTNYFFRFTDESKDVEGVKAFVQVGFTVGGDLLSYTNTLGL</sequence>
<proteinExistence type="predicted"/>
<gene>
    <name evidence="2" type="ORF">UT77_C0001G0219</name>
</gene>
<dbReference type="AlphaFoldDB" id="A0A0G0QRK1"/>
<protein>
    <submittedName>
        <fullName evidence="2">Uncharacterized protein</fullName>
    </submittedName>
</protein>
<keyword evidence="1" id="KW-0732">Signal</keyword>
<evidence type="ECO:0000313" key="3">
    <source>
        <dbReference type="Proteomes" id="UP000034881"/>
    </source>
</evidence>
<evidence type="ECO:0000313" key="2">
    <source>
        <dbReference type="EMBL" id="KKR42768.1"/>
    </source>
</evidence>